<dbReference type="GO" id="GO:0005886">
    <property type="term" value="C:plasma membrane"/>
    <property type="evidence" value="ECO:0007669"/>
    <property type="project" value="UniProtKB-SubCell"/>
</dbReference>
<dbReference type="FunFam" id="3.40.50.300:FF:000004">
    <property type="entry name" value="ATP synthase subunit beta"/>
    <property type="match status" value="1"/>
</dbReference>
<evidence type="ECO:0000256" key="2">
    <source>
        <dbReference type="ARBA" id="ARBA00008936"/>
    </source>
</evidence>
<dbReference type="InterPro" id="IPR055190">
    <property type="entry name" value="ATP-synt_VA_C"/>
</dbReference>
<dbReference type="FunFam" id="2.40.10.170:FF:000005">
    <property type="entry name" value="ATP synthase subunit beta"/>
    <property type="match status" value="1"/>
</dbReference>
<dbReference type="GO" id="GO:0005524">
    <property type="term" value="F:ATP binding"/>
    <property type="evidence" value="ECO:0007669"/>
    <property type="project" value="UniProtKB-KW"/>
</dbReference>
<dbReference type="Gene3D" id="3.40.50.300">
    <property type="entry name" value="P-loop containing nucleotide triphosphate hydrolases"/>
    <property type="match status" value="1"/>
</dbReference>
<feature type="domain" description="AAA+ ATPase" evidence="13">
    <location>
        <begin position="146"/>
        <end position="338"/>
    </location>
</feature>
<evidence type="ECO:0000256" key="8">
    <source>
        <dbReference type="ARBA" id="ARBA00023065"/>
    </source>
</evidence>
<dbReference type="GO" id="GO:0005739">
    <property type="term" value="C:mitochondrion"/>
    <property type="evidence" value="ECO:0007669"/>
    <property type="project" value="GOC"/>
</dbReference>
<comment type="similarity">
    <text evidence="2">Belongs to the ATPase alpha/beta chains family.</text>
</comment>
<organism evidence="14">
    <name type="scientific">Cumathamnion serrulatum</name>
    <dbReference type="NCBI Taxonomy" id="1206573"/>
    <lineage>
        <taxon>Eukaryota</taxon>
        <taxon>Rhodophyta</taxon>
        <taxon>Florideophyceae</taxon>
        <taxon>Rhodymeniophycidae</taxon>
        <taxon>Ceramiales</taxon>
        <taxon>Delesseriaceae</taxon>
        <taxon>Cumathamnion</taxon>
    </lineage>
</organism>
<evidence type="ECO:0000256" key="11">
    <source>
        <dbReference type="ARBA" id="ARBA00023310"/>
    </source>
</evidence>
<dbReference type="Pfam" id="PF22919">
    <property type="entry name" value="ATP-synt_VA_C"/>
    <property type="match status" value="1"/>
</dbReference>
<dbReference type="Pfam" id="PF00006">
    <property type="entry name" value="ATP-synt_ab"/>
    <property type="match status" value="1"/>
</dbReference>
<evidence type="ECO:0000256" key="12">
    <source>
        <dbReference type="RuleBase" id="RU003553"/>
    </source>
</evidence>
<dbReference type="PANTHER" id="PTHR15184:SF71">
    <property type="entry name" value="ATP SYNTHASE SUBUNIT BETA, MITOCHONDRIAL"/>
    <property type="match status" value="1"/>
</dbReference>
<dbReference type="NCBIfam" id="TIGR01039">
    <property type="entry name" value="atpD"/>
    <property type="match status" value="1"/>
</dbReference>
<dbReference type="Gene3D" id="2.40.10.170">
    <property type="match status" value="1"/>
</dbReference>
<dbReference type="InterPro" id="IPR005722">
    <property type="entry name" value="ATP_synth_F1_bsu"/>
</dbReference>
<dbReference type="GeneID" id="67159599"/>
<keyword evidence="6 12" id="KW-0067">ATP-binding</keyword>
<gene>
    <name evidence="14" type="primary">atpB</name>
</gene>
<dbReference type="InterPro" id="IPR050053">
    <property type="entry name" value="ATPase_alpha/beta_chains"/>
</dbReference>
<name>A0A7U1G3R8_9FLOR</name>
<evidence type="ECO:0000256" key="7">
    <source>
        <dbReference type="ARBA" id="ARBA00022967"/>
    </source>
</evidence>
<evidence type="ECO:0000313" key="14">
    <source>
        <dbReference type="EMBL" id="QQY85263.1"/>
    </source>
</evidence>
<dbReference type="Gene3D" id="1.10.1140.10">
    <property type="entry name" value="Bovine Mitochondrial F1-atpase, Atp Synthase Beta Chain, Chain D, domain 3"/>
    <property type="match status" value="1"/>
</dbReference>
<dbReference type="EMBL" id="MW292565">
    <property type="protein sequence ID" value="QQY85263.1"/>
    <property type="molecule type" value="Genomic_DNA"/>
</dbReference>
<dbReference type="GO" id="GO:0042776">
    <property type="term" value="P:proton motive force-driven mitochondrial ATP synthesis"/>
    <property type="evidence" value="ECO:0007669"/>
    <property type="project" value="TreeGrafter"/>
</dbReference>
<keyword evidence="8" id="KW-0406">Ion transport</keyword>
<dbReference type="GO" id="GO:0045259">
    <property type="term" value="C:proton-transporting ATP synthase complex"/>
    <property type="evidence" value="ECO:0007669"/>
    <property type="project" value="UniProtKB-KW"/>
</dbReference>
<dbReference type="SUPFAM" id="SSF52540">
    <property type="entry name" value="P-loop containing nucleoside triphosphate hydrolases"/>
    <property type="match status" value="1"/>
</dbReference>
<dbReference type="RefSeq" id="YP_010156029.1">
    <property type="nucleotide sequence ID" value="NC_057222.1"/>
</dbReference>
<comment type="catalytic activity">
    <reaction evidence="12">
        <text>ATP + H2O + 4 H(+)(in) = ADP + phosphate + 5 H(+)(out)</text>
        <dbReference type="Rhea" id="RHEA:57720"/>
        <dbReference type="ChEBI" id="CHEBI:15377"/>
        <dbReference type="ChEBI" id="CHEBI:15378"/>
        <dbReference type="ChEBI" id="CHEBI:30616"/>
        <dbReference type="ChEBI" id="CHEBI:43474"/>
        <dbReference type="ChEBI" id="CHEBI:456216"/>
        <dbReference type="EC" id="7.1.2.2"/>
    </reaction>
</comment>
<reference evidence="14" key="1">
    <citation type="submission" date="2020-11" db="EMBL/GenBank/DDBJ databases">
        <title>Complete plastid genome of Cumathamnion serrulatum (Ceramiales, Florideophyceae, Rhodophyta).</title>
        <authorList>
            <person name="Kim H."/>
            <person name="Yoon H.S."/>
        </authorList>
    </citation>
    <scope>NUCLEOTIDE SEQUENCE</scope>
</reference>
<dbReference type="FunFam" id="1.10.1140.10:FF:000001">
    <property type="entry name" value="ATP synthase subunit beta"/>
    <property type="match status" value="1"/>
</dbReference>
<accession>A0A7U1G3R8</accession>
<dbReference type="InterPro" id="IPR000194">
    <property type="entry name" value="ATPase_F1/V1/A1_a/bsu_nucl-bd"/>
</dbReference>
<evidence type="ECO:0000256" key="5">
    <source>
        <dbReference type="ARBA" id="ARBA00022781"/>
    </source>
</evidence>
<evidence type="ECO:0000256" key="4">
    <source>
        <dbReference type="ARBA" id="ARBA00022741"/>
    </source>
</evidence>
<evidence type="ECO:0000256" key="1">
    <source>
        <dbReference type="ARBA" id="ARBA00004202"/>
    </source>
</evidence>
<evidence type="ECO:0000256" key="10">
    <source>
        <dbReference type="ARBA" id="ARBA00023196"/>
    </source>
</evidence>
<comment type="function">
    <text evidence="12">Produces ATP from ADP in the presence of a proton gradient across the membrane.</text>
</comment>
<geneLocation type="plastid" evidence="14"/>
<dbReference type="HAMAP" id="MF_01347">
    <property type="entry name" value="ATP_synth_beta_bact"/>
    <property type="match status" value="1"/>
</dbReference>
<dbReference type="SUPFAM" id="SSF47917">
    <property type="entry name" value="C-terminal domain of alpha and beta subunits of F1 ATP synthase"/>
    <property type="match status" value="1"/>
</dbReference>
<evidence type="ECO:0000259" key="13">
    <source>
        <dbReference type="SMART" id="SM00382"/>
    </source>
</evidence>
<keyword evidence="9" id="KW-0472">Membrane</keyword>
<dbReference type="SUPFAM" id="SSF50615">
    <property type="entry name" value="N-terminal domain of alpha and beta subunits of F1 ATP synthase"/>
    <property type="match status" value="1"/>
</dbReference>
<dbReference type="PROSITE" id="PS00152">
    <property type="entry name" value="ATPASE_ALPHA_BETA"/>
    <property type="match status" value="1"/>
</dbReference>
<keyword evidence="5" id="KW-0375">Hydrogen ion transport</keyword>
<dbReference type="CDD" id="cd18110">
    <property type="entry name" value="ATP-synt_F1_beta_C"/>
    <property type="match status" value="1"/>
</dbReference>
<keyword evidence="7" id="KW-1278">Translocase</keyword>
<evidence type="ECO:0000256" key="3">
    <source>
        <dbReference type="ARBA" id="ARBA00022448"/>
    </source>
</evidence>
<keyword evidence="10 12" id="KW-0139">CF(1)</keyword>
<sequence>MVTSTKKGSVIQIIGPVLDIEFPAGQLPKIFNALKLKGPDNIITCEVQQLLGDNKVRAVAMSSTEGLKRGTEVLDTGSAITVPVGIPTLGRIFNVLGEPVDNLGDVISSESLPIHRAAPAFTQLETKPSIFETGIKVVDLLAPYRRGGKIGLFGGAGVGKTVLIMELINNIAKAHGGVSVFGGVGERTREGNDLYEEMKESKVINADKLVDSKVALVYGQMNEPPGARMRVGLTALTMAEYFRDINKQDVLLFIDNIFRFVQAGSEVSALLGRMPSAVGYQPTLATEMGALQERITSTTDGSITSIQAVYVPADDLTDPAPATTFAHLDATTVLSRNLAAKGIYPAVDPLGSTSTMLQPDIVGLEHYETAQEIKSTLQRYKELQDIIAILGLDELSEEDRLTVARARKIERFLSQPFFVAEIFTGSPGKYVSLEEAIKGFQMILKGELDDLPEQAFYLVGNIAEAIEKAESLK</sequence>
<dbReference type="CDD" id="cd18115">
    <property type="entry name" value="ATP-synt_F1_beta_N"/>
    <property type="match status" value="1"/>
</dbReference>
<dbReference type="InterPro" id="IPR004100">
    <property type="entry name" value="ATPase_F1/V1/A1_a/bsu_N"/>
</dbReference>
<comment type="subunit">
    <text evidence="12">F-type ATPases have 2 components, CF(1) - the catalytic core - and CF(0) - the membrane proton channel. CF(1) has five subunits: alpha(3), beta(3), gamma(1), delta(1), epsilon(1). CF(0) has four main subunits: a(1), b(1), b'(1) and c(9-12).</text>
</comment>
<keyword evidence="3" id="KW-0813">Transport</keyword>
<dbReference type="EC" id="7.1.2.2" evidence="12"/>
<proteinExistence type="inferred from homology"/>
<protein>
    <recommendedName>
        <fullName evidence="12">ATP synthase subunit beta</fullName>
        <ecNumber evidence="12">7.1.2.2</ecNumber>
    </recommendedName>
</protein>
<keyword evidence="11 12" id="KW-0066">ATP synthesis</keyword>
<keyword evidence="14" id="KW-0934">Plastid</keyword>
<dbReference type="PANTHER" id="PTHR15184">
    <property type="entry name" value="ATP SYNTHASE"/>
    <property type="match status" value="1"/>
</dbReference>
<dbReference type="AlphaFoldDB" id="A0A7U1G3R8"/>
<dbReference type="InterPro" id="IPR020003">
    <property type="entry name" value="ATPase_a/bsu_AS"/>
</dbReference>
<dbReference type="InterPro" id="IPR036121">
    <property type="entry name" value="ATPase_F1/V1/A1_a/bsu_N_sf"/>
</dbReference>
<dbReference type="SMART" id="SM00382">
    <property type="entry name" value="AAA"/>
    <property type="match status" value="1"/>
</dbReference>
<dbReference type="GO" id="GO:0046933">
    <property type="term" value="F:proton-transporting ATP synthase activity, rotational mechanism"/>
    <property type="evidence" value="ECO:0007669"/>
    <property type="project" value="InterPro"/>
</dbReference>
<dbReference type="Pfam" id="PF02874">
    <property type="entry name" value="ATP-synt_ab_N"/>
    <property type="match status" value="1"/>
</dbReference>
<dbReference type="InterPro" id="IPR027417">
    <property type="entry name" value="P-loop_NTPase"/>
</dbReference>
<dbReference type="CDD" id="cd01133">
    <property type="entry name" value="F1-ATPase_beta_CD"/>
    <property type="match status" value="1"/>
</dbReference>
<evidence type="ECO:0000256" key="6">
    <source>
        <dbReference type="ARBA" id="ARBA00022840"/>
    </source>
</evidence>
<comment type="subcellular location">
    <subcellularLocation>
        <location evidence="1">Cell membrane</location>
        <topology evidence="1">Peripheral membrane protein</topology>
    </subcellularLocation>
</comment>
<dbReference type="InterPro" id="IPR003593">
    <property type="entry name" value="AAA+_ATPase"/>
</dbReference>
<keyword evidence="4 12" id="KW-0547">Nucleotide-binding</keyword>
<dbReference type="InterPro" id="IPR024034">
    <property type="entry name" value="ATPase_F1/V1_b/a_C"/>
</dbReference>
<evidence type="ECO:0000256" key="9">
    <source>
        <dbReference type="ARBA" id="ARBA00023136"/>
    </source>
</evidence>